<sequence length="148" mass="15731">MRSLLLWMLVIFPTFTAGLWAWNGYHLITSIDQRVQQATQAAALAAVSQAQPVATYDSQGDGQITWSLDPNAASQWATTVFQQALAKANIPGLQTSPVSITVVNGTTVVAHETATYAVPGLEAPIAYLFQGKISDQITLPVTATATIS</sequence>
<gene>
    <name evidence="1" type="ORF">QID03_13550</name>
</gene>
<dbReference type="EMBL" id="JASGCB010000037">
    <property type="protein sequence ID" value="MDI9261183.1"/>
    <property type="molecule type" value="Genomic_DNA"/>
</dbReference>
<keyword evidence="2" id="KW-1185">Reference proteome</keyword>
<evidence type="ECO:0008006" key="3">
    <source>
        <dbReference type="Google" id="ProtNLM"/>
    </source>
</evidence>
<evidence type="ECO:0000313" key="2">
    <source>
        <dbReference type="Proteomes" id="UP001529245"/>
    </source>
</evidence>
<accession>A0ABT6Y1H6</accession>
<evidence type="ECO:0000313" key="1">
    <source>
        <dbReference type="EMBL" id="MDI9261183.1"/>
    </source>
</evidence>
<proteinExistence type="predicted"/>
<protein>
    <recommendedName>
        <fullName evidence="3">Flp pilus-assembly TadG-like N-terminal domain-containing protein</fullName>
    </recommendedName>
</protein>
<comment type="caution">
    <text evidence="1">The sequence shown here is derived from an EMBL/GenBank/DDBJ whole genome shotgun (WGS) entry which is preliminary data.</text>
</comment>
<dbReference type="RefSeq" id="WP_283204583.1">
    <property type="nucleotide sequence ID" value="NZ_JASGCB010000037.1"/>
</dbReference>
<reference evidence="1 2" key="1">
    <citation type="submission" date="2023-04" db="EMBL/GenBank/DDBJ databases">
        <title>A. sendaiensis sub sp. chiapanensis a novel subspecie with specific adaptation in bacterial cell wall isolated from an active volcano.</title>
        <authorList>
            <person name="Alvarez Gutierrez P.E."/>
            <person name="Ortiz Cortes L.Y."/>
        </authorList>
    </citation>
    <scope>NUCLEOTIDE SEQUENCE [LARGE SCALE GENOMIC DNA]</scope>
    <source>
        <strain evidence="1 2">PA2</strain>
    </source>
</reference>
<organism evidence="1 2">
    <name type="scientific">Alicyclobacillus sendaiensis PA2</name>
    <dbReference type="NCBI Taxonomy" id="3029425"/>
    <lineage>
        <taxon>Bacteria</taxon>
        <taxon>Bacillati</taxon>
        <taxon>Bacillota</taxon>
        <taxon>Bacilli</taxon>
        <taxon>Bacillales</taxon>
        <taxon>Alicyclobacillaceae</taxon>
        <taxon>Alicyclobacillus</taxon>
    </lineage>
</organism>
<name>A0ABT6Y1H6_ALISE</name>
<dbReference type="Proteomes" id="UP001529245">
    <property type="component" value="Unassembled WGS sequence"/>
</dbReference>